<comment type="catalytic activity">
    <reaction evidence="1">
        <text>thiamine phosphate + ATP = thiamine diphosphate + ADP</text>
        <dbReference type="Rhea" id="RHEA:15913"/>
        <dbReference type="ChEBI" id="CHEBI:30616"/>
        <dbReference type="ChEBI" id="CHEBI:37575"/>
        <dbReference type="ChEBI" id="CHEBI:58937"/>
        <dbReference type="ChEBI" id="CHEBI:456216"/>
        <dbReference type="EC" id="2.7.4.16"/>
    </reaction>
</comment>
<dbReference type="InterPro" id="IPR006283">
    <property type="entry name" value="ThiL-like"/>
</dbReference>
<keyword evidence="1 4" id="KW-0418">Kinase</keyword>
<dbReference type="UniPathway" id="UPA00060">
    <property type="reaction ID" value="UER00142"/>
</dbReference>
<dbReference type="EC" id="2.7.4.16" evidence="1"/>
<dbReference type="Pfam" id="PF00586">
    <property type="entry name" value="AIRS"/>
    <property type="match status" value="1"/>
</dbReference>
<comment type="function">
    <text evidence="1">Catalyzes the ATP-dependent phosphorylation of thiamine-monophosphate (TMP) to form thiamine-pyrophosphate (TPP), the active form of vitamin B1.</text>
</comment>
<evidence type="ECO:0000259" key="3">
    <source>
        <dbReference type="Pfam" id="PF02769"/>
    </source>
</evidence>
<feature type="binding site" evidence="1">
    <location>
        <position position="147"/>
    </location>
    <ligand>
        <name>ATP</name>
        <dbReference type="ChEBI" id="CHEBI:30616"/>
    </ligand>
</feature>
<dbReference type="SUPFAM" id="SSF56042">
    <property type="entry name" value="PurM C-terminal domain-like"/>
    <property type="match status" value="1"/>
</dbReference>
<feature type="binding site" evidence="1">
    <location>
        <begin position="121"/>
        <end position="122"/>
    </location>
    <ligand>
        <name>ATP</name>
        <dbReference type="ChEBI" id="CHEBI:30616"/>
    </ligand>
</feature>
<feature type="binding site" evidence="1">
    <location>
        <position position="45"/>
    </location>
    <ligand>
        <name>Mg(2+)</name>
        <dbReference type="ChEBI" id="CHEBI:18420"/>
        <label>2</label>
    </ligand>
</feature>
<comment type="pathway">
    <text evidence="1">Cofactor biosynthesis; thiamine diphosphate biosynthesis; thiamine diphosphate from thiamine phosphate: step 1/1.</text>
</comment>
<dbReference type="GO" id="GO:0000287">
    <property type="term" value="F:magnesium ion binding"/>
    <property type="evidence" value="ECO:0007669"/>
    <property type="project" value="UniProtKB-UniRule"/>
</dbReference>
<dbReference type="PANTHER" id="PTHR30270">
    <property type="entry name" value="THIAMINE-MONOPHOSPHATE KINASE"/>
    <property type="match status" value="1"/>
</dbReference>
<dbReference type="Gene3D" id="3.90.650.10">
    <property type="entry name" value="PurM-like C-terminal domain"/>
    <property type="match status" value="1"/>
</dbReference>
<protein>
    <recommendedName>
        <fullName evidence="1">Thiamine-monophosphate kinase</fullName>
        <shortName evidence="1">TMP kinase</shortName>
        <shortName evidence="1">Thiamine-phosphate kinase</shortName>
        <ecNumber evidence="1">2.7.4.16</ecNumber>
    </recommendedName>
</protein>
<keyword evidence="1 4" id="KW-0808">Transferase</keyword>
<feature type="binding site" evidence="1">
    <location>
        <position position="52"/>
    </location>
    <ligand>
        <name>substrate</name>
    </ligand>
</feature>
<dbReference type="CDD" id="cd02194">
    <property type="entry name" value="ThiL"/>
    <property type="match status" value="1"/>
</dbReference>
<feature type="binding site" evidence="1">
    <location>
        <position position="74"/>
    </location>
    <ligand>
        <name>Mg(2+)</name>
        <dbReference type="ChEBI" id="CHEBI:18420"/>
        <label>4</label>
    </ligand>
</feature>
<sequence>MEEKQIIRWIKDHCATKQKQVRVGIGDDAAVVEYDKENYLLFTTDIVVDGVHFIAKTTSPYQVGRKALSVNISDIAAMGGTPLYALVSIGMQQKTKALVYEGIYKGILEMAKIFKVGIIGGNLSRSDVLFVDIFLIGKVRKKDIVLRSTAKPDDLLFVTGTLGGAQKEKQFSFIPRIKEAKIIIKKTKPSAMIDISDGLASDAKKLAEASNCGFEIESWRIPVSKDADVQDRISSALYDGEDYELLFTVSPKIAKNIPEKINDTQITKIGRLTKKKTFILKNKDGTKSKTFKEKFSHFS</sequence>
<keyword evidence="1" id="KW-0479">Metal-binding</keyword>
<feature type="domain" description="PurM-like C-terminal" evidence="3">
    <location>
        <begin position="175"/>
        <end position="278"/>
    </location>
</feature>
<dbReference type="InterPro" id="IPR036676">
    <property type="entry name" value="PurM-like_C_sf"/>
</dbReference>
<keyword evidence="1" id="KW-0784">Thiamine biosynthesis</keyword>
<keyword evidence="1" id="KW-0547">Nucleotide-binding</keyword>
<dbReference type="InterPro" id="IPR036921">
    <property type="entry name" value="PurM-like_N_sf"/>
</dbReference>
<feature type="binding site" evidence="1">
    <location>
        <position position="28"/>
    </location>
    <ligand>
        <name>Mg(2+)</name>
        <dbReference type="ChEBI" id="CHEBI:18420"/>
        <label>4</label>
    </ligand>
</feature>
<dbReference type="EMBL" id="MWDQ01000034">
    <property type="protein sequence ID" value="OQB74656.1"/>
    <property type="molecule type" value="Genomic_DNA"/>
</dbReference>
<feature type="binding site" evidence="1">
    <location>
        <position position="44"/>
    </location>
    <ligand>
        <name>Mg(2+)</name>
        <dbReference type="ChEBI" id="CHEBI:18420"/>
        <label>1</label>
    </ligand>
</feature>
<reference evidence="4" key="1">
    <citation type="submission" date="2017-02" db="EMBL/GenBank/DDBJ databases">
        <title>Delving into the versatile metabolic prowess of the omnipresent phylum Bacteroidetes.</title>
        <authorList>
            <person name="Nobu M.K."/>
            <person name="Mei R."/>
            <person name="Narihiro T."/>
            <person name="Kuroda K."/>
            <person name="Liu W.-T."/>
        </authorList>
    </citation>
    <scope>NUCLEOTIDE SEQUENCE</scope>
    <source>
        <strain evidence="4">ADurb.Bin131</strain>
    </source>
</reference>
<dbReference type="InterPro" id="IPR016188">
    <property type="entry name" value="PurM-like_N"/>
</dbReference>
<gene>
    <name evidence="1 4" type="primary">thiL</name>
    <name evidence="4" type="ORF">BWX89_00419</name>
</gene>
<comment type="miscellaneous">
    <text evidence="1">Reaction mechanism of ThiL seems to utilize a direct, inline transfer of the gamma-phosphate of ATP to TMP rather than a phosphorylated enzyme intermediate.</text>
</comment>
<feature type="binding site" evidence="1">
    <location>
        <position position="295"/>
    </location>
    <ligand>
        <name>substrate</name>
    </ligand>
</feature>
<dbReference type="Pfam" id="PF02769">
    <property type="entry name" value="AIRS_C"/>
    <property type="match status" value="1"/>
</dbReference>
<dbReference type="PIRSF" id="PIRSF005303">
    <property type="entry name" value="Thiam_monoph_kin"/>
    <property type="match status" value="1"/>
</dbReference>
<dbReference type="Gene3D" id="3.30.1330.10">
    <property type="entry name" value="PurM-like, N-terminal domain"/>
    <property type="match status" value="1"/>
</dbReference>
<organism evidence="4">
    <name type="scientific">candidate division TA06 bacterium ADurb.Bin131</name>
    <dbReference type="NCBI Taxonomy" id="1852827"/>
    <lineage>
        <taxon>Bacteria</taxon>
        <taxon>Bacteria division TA06</taxon>
    </lineage>
</organism>
<dbReference type="AlphaFoldDB" id="A0A1V6CCS9"/>
<feature type="binding site" evidence="1">
    <location>
        <position position="241"/>
    </location>
    <ligand>
        <name>substrate</name>
    </ligand>
</feature>
<feature type="binding site" evidence="1">
    <location>
        <position position="45"/>
    </location>
    <ligand>
        <name>Mg(2+)</name>
        <dbReference type="ChEBI" id="CHEBI:18420"/>
        <label>1</label>
    </ligand>
</feature>
<comment type="similarity">
    <text evidence="1">Belongs to the thiamine-monophosphate kinase family.</text>
</comment>
<feature type="binding site" evidence="1">
    <location>
        <position position="74"/>
    </location>
    <ligand>
        <name>Mg(2+)</name>
        <dbReference type="ChEBI" id="CHEBI:18420"/>
        <label>3</label>
    </ligand>
</feature>
<feature type="binding site" evidence="1">
    <location>
        <position position="122"/>
    </location>
    <ligand>
        <name>Mg(2+)</name>
        <dbReference type="ChEBI" id="CHEBI:18420"/>
        <label>1</label>
    </ligand>
</feature>
<feature type="binding site" evidence="1">
    <location>
        <position position="28"/>
    </location>
    <ligand>
        <name>Mg(2+)</name>
        <dbReference type="ChEBI" id="CHEBI:18420"/>
        <label>3</label>
    </ligand>
</feature>
<feature type="binding site" evidence="1">
    <location>
        <position position="197"/>
    </location>
    <ligand>
        <name>Mg(2+)</name>
        <dbReference type="ChEBI" id="CHEBI:18420"/>
        <label>5</label>
    </ligand>
</feature>
<dbReference type="Proteomes" id="UP000485562">
    <property type="component" value="Unassembled WGS sequence"/>
</dbReference>
<name>A0A1V6CCS9_UNCT6</name>
<feature type="domain" description="PurM-like N-terminal" evidence="2">
    <location>
        <begin position="26"/>
        <end position="139"/>
    </location>
</feature>
<feature type="binding site" evidence="1">
    <location>
        <position position="194"/>
    </location>
    <ligand>
        <name>Mg(2+)</name>
        <dbReference type="ChEBI" id="CHEBI:18420"/>
        <label>3</label>
    </ligand>
</feature>
<feature type="binding site" evidence="1">
    <location>
        <position position="196"/>
    </location>
    <ligand>
        <name>ATP</name>
        <dbReference type="ChEBI" id="CHEBI:30616"/>
    </ligand>
</feature>
<dbReference type="SUPFAM" id="SSF55326">
    <property type="entry name" value="PurM N-terminal domain-like"/>
    <property type="match status" value="1"/>
</dbReference>
<dbReference type="NCBIfam" id="TIGR01379">
    <property type="entry name" value="thiL"/>
    <property type="match status" value="1"/>
</dbReference>
<evidence type="ECO:0000259" key="2">
    <source>
        <dbReference type="Pfam" id="PF00586"/>
    </source>
</evidence>
<proteinExistence type="inferred from homology"/>
<accession>A0A1V6CCS9</accession>
<dbReference type="GO" id="GO:0009229">
    <property type="term" value="P:thiamine diphosphate biosynthetic process"/>
    <property type="evidence" value="ECO:0007669"/>
    <property type="project" value="UniProtKB-UniRule"/>
</dbReference>
<dbReference type="InterPro" id="IPR010918">
    <property type="entry name" value="PurM-like_C_dom"/>
</dbReference>
<dbReference type="HAMAP" id="MF_02128">
    <property type="entry name" value="TMP_kinase"/>
    <property type="match status" value="1"/>
</dbReference>
<dbReference type="PANTHER" id="PTHR30270:SF0">
    <property type="entry name" value="THIAMINE-MONOPHOSPHATE KINASE"/>
    <property type="match status" value="1"/>
</dbReference>
<evidence type="ECO:0000313" key="4">
    <source>
        <dbReference type="EMBL" id="OQB74656.1"/>
    </source>
</evidence>
<evidence type="ECO:0000256" key="1">
    <source>
        <dbReference type="HAMAP-Rule" id="MF_02128"/>
    </source>
</evidence>
<dbReference type="GO" id="GO:0005524">
    <property type="term" value="F:ATP binding"/>
    <property type="evidence" value="ECO:0007669"/>
    <property type="project" value="UniProtKB-UniRule"/>
</dbReference>
<keyword evidence="1" id="KW-0067">ATP-binding</keyword>
<keyword evidence="1" id="KW-0460">Magnesium</keyword>
<feature type="binding site" evidence="1">
    <location>
        <position position="104"/>
    </location>
    <ligand>
        <name>ATP</name>
        <dbReference type="ChEBI" id="CHEBI:30616"/>
    </ligand>
</feature>
<feature type="binding site" evidence="1">
    <location>
        <position position="74"/>
    </location>
    <ligand>
        <name>Mg(2+)</name>
        <dbReference type="ChEBI" id="CHEBI:18420"/>
        <label>2</label>
    </ligand>
</feature>
<dbReference type="GO" id="GO:0009228">
    <property type="term" value="P:thiamine biosynthetic process"/>
    <property type="evidence" value="ECO:0007669"/>
    <property type="project" value="UniProtKB-KW"/>
</dbReference>
<dbReference type="GO" id="GO:0009030">
    <property type="term" value="F:thiamine-phosphate kinase activity"/>
    <property type="evidence" value="ECO:0007669"/>
    <property type="project" value="UniProtKB-UniRule"/>
</dbReference>
<feature type="binding site" evidence="1">
    <location>
        <position position="43"/>
    </location>
    <ligand>
        <name>Mg(2+)</name>
        <dbReference type="ChEBI" id="CHEBI:18420"/>
        <label>4</label>
    </ligand>
</feature>
<comment type="caution">
    <text evidence="4">The sequence shown here is derived from an EMBL/GenBank/DDBJ whole genome shotgun (WGS) entry which is preliminary data.</text>
</comment>